<protein>
    <submittedName>
        <fullName evidence="1">Acyltransferase</fullName>
    </submittedName>
</protein>
<organism evidence="1 2">
    <name type="scientific">Anoxybacterium hadale</name>
    <dbReference type="NCBI Taxonomy" id="3408580"/>
    <lineage>
        <taxon>Bacteria</taxon>
        <taxon>Bacillati</taxon>
        <taxon>Bacillota</taxon>
        <taxon>Clostridia</taxon>
        <taxon>Peptostreptococcales</taxon>
        <taxon>Anaerovoracaceae</taxon>
        <taxon>Anoxybacterium</taxon>
    </lineage>
</organism>
<keyword evidence="2" id="KW-1185">Reference proteome</keyword>
<sequence>MQENYDQPIRRNDLDWLRVIAILGVFLYHSVHFFDNGDWSVKNPTTYAWIEPTLMNFMAVWMMPLIFLISGESVFYAVSKTKAVEFIRDKVMRLLVPLIVGVFSFSAMQVYLERISHGQFHGSFIDFIPHYFEGVYIPGGTGNFAFHGMHLWYLLFLFIFNIAFIPVFWWLKGETGSKLLRRVGELLAIPGFLVLLFVPTVMIQNVAPNEGLVIGGWRMAQYAWFFFAGYLISSHQQLRSQIIATRWIWACLSCVVICGSVFLHKGPANHPDILVWLELFTILGFAMKRLDFTNPFLEYSREAVMPFYILHQNVLFLIGFFIVNLPISDSAKYLIIVVCTLVAIMGMYEYLVRRYNAIRILFGMKLIHCSDTRGTNIKPDTSK</sequence>
<reference evidence="1" key="1">
    <citation type="submission" date="2019-08" db="EMBL/GenBank/DDBJ databases">
        <title>Genome sequence of Clostridiales bacterium MT110.</title>
        <authorList>
            <person name="Cao J."/>
        </authorList>
    </citation>
    <scope>NUCLEOTIDE SEQUENCE</scope>
    <source>
        <strain evidence="1">MT110</strain>
    </source>
</reference>
<keyword evidence="1" id="KW-0808">Transferase</keyword>
<accession>A0ACD1AHH9</accession>
<dbReference type="EMBL" id="CP042469">
    <property type="protein sequence ID" value="QOX65763.1"/>
    <property type="molecule type" value="Genomic_DNA"/>
</dbReference>
<evidence type="ECO:0000313" key="2">
    <source>
        <dbReference type="Proteomes" id="UP000594014"/>
    </source>
</evidence>
<dbReference type="Proteomes" id="UP000594014">
    <property type="component" value="Chromosome"/>
</dbReference>
<evidence type="ECO:0000313" key="1">
    <source>
        <dbReference type="EMBL" id="QOX65763.1"/>
    </source>
</evidence>
<name>A0ACD1AHH9_9FIRM</name>
<proteinExistence type="predicted"/>
<keyword evidence="1" id="KW-0012">Acyltransferase</keyword>
<gene>
    <name evidence="1" type="ORF">FRZ06_21620</name>
</gene>